<protein>
    <submittedName>
        <fullName evidence="3">Endonuclease/exonuclease/phosphatase family metal-dependent hydrolase</fullName>
    </submittedName>
</protein>
<feature type="domain" description="Endonuclease/exonuclease/phosphatase" evidence="2">
    <location>
        <begin position="74"/>
        <end position="301"/>
    </location>
</feature>
<reference evidence="3 4" key="1">
    <citation type="submission" date="2018-08" db="EMBL/GenBank/DDBJ databases">
        <title>Sequencing the genomes of 1000 actinobacteria strains.</title>
        <authorList>
            <person name="Klenk H.-P."/>
        </authorList>
    </citation>
    <scope>NUCLEOTIDE SEQUENCE [LARGE SCALE GENOMIC DNA]</scope>
    <source>
        <strain evidence="3 4">DSM 43927</strain>
    </source>
</reference>
<dbReference type="Proteomes" id="UP000256661">
    <property type="component" value="Unassembled WGS sequence"/>
</dbReference>
<organism evidence="3 4">
    <name type="scientific">Thermomonospora umbrina</name>
    <dbReference type="NCBI Taxonomy" id="111806"/>
    <lineage>
        <taxon>Bacteria</taxon>
        <taxon>Bacillati</taxon>
        <taxon>Actinomycetota</taxon>
        <taxon>Actinomycetes</taxon>
        <taxon>Streptosporangiales</taxon>
        <taxon>Thermomonosporaceae</taxon>
        <taxon>Thermomonospora</taxon>
    </lineage>
</organism>
<dbReference type="EMBL" id="QTTT01000001">
    <property type="protein sequence ID" value="REE97867.1"/>
    <property type="molecule type" value="Genomic_DNA"/>
</dbReference>
<dbReference type="InterPro" id="IPR005135">
    <property type="entry name" value="Endo/exonuclease/phosphatase"/>
</dbReference>
<proteinExistence type="predicted"/>
<dbReference type="GO" id="GO:0016020">
    <property type="term" value="C:membrane"/>
    <property type="evidence" value="ECO:0007669"/>
    <property type="project" value="GOC"/>
</dbReference>
<dbReference type="GO" id="GO:0004527">
    <property type="term" value="F:exonuclease activity"/>
    <property type="evidence" value="ECO:0007669"/>
    <property type="project" value="UniProtKB-KW"/>
</dbReference>
<evidence type="ECO:0000259" key="2">
    <source>
        <dbReference type="Pfam" id="PF03372"/>
    </source>
</evidence>
<keyword evidence="3" id="KW-0378">Hydrolase</keyword>
<dbReference type="Pfam" id="PF03372">
    <property type="entry name" value="Exo_endo_phos"/>
    <property type="match status" value="1"/>
</dbReference>
<dbReference type="SUPFAM" id="SSF56219">
    <property type="entry name" value="DNase I-like"/>
    <property type="match status" value="1"/>
</dbReference>
<evidence type="ECO:0000313" key="3">
    <source>
        <dbReference type="EMBL" id="REE97867.1"/>
    </source>
</evidence>
<evidence type="ECO:0000313" key="4">
    <source>
        <dbReference type="Proteomes" id="UP000256661"/>
    </source>
</evidence>
<dbReference type="GO" id="GO:0006506">
    <property type="term" value="P:GPI anchor biosynthetic process"/>
    <property type="evidence" value="ECO:0007669"/>
    <property type="project" value="TreeGrafter"/>
</dbReference>
<dbReference type="InterPro" id="IPR051916">
    <property type="entry name" value="GPI-anchor_lipid_remodeler"/>
</dbReference>
<sequence length="318" mass="35054">MDVPGTESIYWELVRLSSALDTLARSSCREGVSMEVRRILVPVILAVLAVGGLTVPAAAAPPVIRPQPRVVTAMTFNIHHGEGTDRRLDLERVARVIEGRTPDVVGLQEVDRHWSQRSDFVDQAAWLARRLGMNAVYGANLDLDPAEPGGPRRQYGTAILTRRPILDWDNTLLPRFEGHEQRGLLRARIRVRGVPLTIYNTHLQHNNAAERLAQAEAIERLIGRPNESFVLLGDLNATPEAPEIRALTDDMADTWVEGGVGDGHTYDSESPTVRIDYVLASRDTVTRTAAVVTGDPTASDHLPVTAEILLPGPYLKRR</sequence>
<dbReference type="GO" id="GO:0004519">
    <property type="term" value="F:endonuclease activity"/>
    <property type="evidence" value="ECO:0007669"/>
    <property type="project" value="UniProtKB-KW"/>
</dbReference>
<gene>
    <name evidence="3" type="ORF">DFJ69_3342</name>
</gene>
<keyword evidence="1" id="KW-1133">Transmembrane helix</keyword>
<keyword evidence="3" id="KW-0269">Exonuclease</keyword>
<evidence type="ECO:0000256" key="1">
    <source>
        <dbReference type="SAM" id="Phobius"/>
    </source>
</evidence>
<dbReference type="AlphaFoldDB" id="A0A3D9SQG0"/>
<name>A0A3D9SQG0_9ACTN</name>
<dbReference type="InterPro" id="IPR036691">
    <property type="entry name" value="Endo/exonu/phosph_ase_sf"/>
</dbReference>
<dbReference type="PANTHER" id="PTHR14859">
    <property type="entry name" value="CALCOFLUOR WHITE HYPERSENSITIVE PROTEIN PRECURSOR"/>
    <property type="match status" value="1"/>
</dbReference>
<keyword evidence="1" id="KW-0812">Transmembrane</keyword>
<feature type="transmembrane region" description="Helical" evidence="1">
    <location>
        <begin position="39"/>
        <end position="59"/>
    </location>
</feature>
<dbReference type="PANTHER" id="PTHR14859:SF15">
    <property type="entry name" value="ENDONUCLEASE_EXONUCLEASE_PHOSPHATASE DOMAIN-CONTAINING PROTEIN"/>
    <property type="match status" value="1"/>
</dbReference>
<keyword evidence="4" id="KW-1185">Reference proteome</keyword>
<comment type="caution">
    <text evidence="3">The sequence shown here is derived from an EMBL/GenBank/DDBJ whole genome shotgun (WGS) entry which is preliminary data.</text>
</comment>
<accession>A0A3D9SQG0</accession>
<keyword evidence="3" id="KW-0255">Endonuclease</keyword>
<dbReference type="Gene3D" id="3.60.10.10">
    <property type="entry name" value="Endonuclease/exonuclease/phosphatase"/>
    <property type="match status" value="1"/>
</dbReference>
<keyword evidence="3" id="KW-0540">Nuclease</keyword>
<keyword evidence="1" id="KW-0472">Membrane</keyword>